<gene>
    <name evidence="1" type="ORF">EIN_115080</name>
</gene>
<accession>A0A0A1U3W0</accession>
<name>A0A0A1U3W0_ENTIV</name>
<protein>
    <submittedName>
        <fullName evidence="1">Uncharacterized protein</fullName>
    </submittedName>
</protein>
<sequence>MSVILNKESKKQTAFIQVRNTVVHQQVVLLSLLNSQFSFLLRLPNKKSLVYDQNFSIDSITDAYGNSFDFNSFVQIRVEQRLSIERGDGIPEKTLSRRRQNYIIAERTKFLVDLLREAGYFISTVETGGKKNMLKTEIVTQIFYNGVLMFDKDAIRECGRVVSHNITTLKTMSGKIQIPINTIALKSYSL</sequence>
<dbReference type="RefSeq" id="XP_004185640.1">
    <property type="nucleotide sequence ID" value="XM_004185592.1"/>
</dbReference>
<dbReference type="Proteomes" id="UP000014680">
    <property type="component" value="Unassembled WGS sequence"/>
</dbReference>
<dbReference type="EMBL" id="KB207005">
    <property type="protein sequence ID" value="ELP86294.1"/>
    <property type="molecule type" value="Genomic_DNA"/>
</dbReference>
<dbReference type="VEuPathDB" id="AmoebaDB:EIN_115080"/>
<organism evidence="1 2">
    <name type="scientific">Entamoeba invadens IP1</name>
    <dbReference type="NCBI Taxonomy" id="370355"/>
    <lineage>
        <taxon>Eukaryota</taxon>
        <taxon>Amoebozoa</taxon>
        <taxon>Evosea</taxon>
        <taxon>Archamoebae</taxon>
        <taxon>Mastigamoebida</taxon>
        <taxon>Entamoebidae</taxon>
        <taxon>Entamoeba</taxon>
    </lineage>
</organism>
<dbReference type="AlphaFoldDB" id="A0A0A1U3W0"/>
<evidence type="ECO:0000313" key="1">
    <source>
        <dbReference type="EMBL" id="ELP86294.1"/>
    </source>
</evidence>
<reference evidence="1 2" key="1">
    <citation type="submission" date="2012-10" db="EMBL/GenBank/DDBJ databases">
        <authorList>
            <person name="Zafar N."/>
            <person name="Inman J."/>
            <person name="Hall N."/>
            <person name="Lorenzi H."/>
            <person name="Caler E."/>
        </authorList>
    </citation>
    <scope>NUCLEOTIDE SEQUENCE [LARGE SCALE GENOMIC DNA]</scope>
    <source>
        <strain evidence="1 2">IP1</strain>
    </source>
</reference>
<dbReference type="KEGG" id="eiv:EIN_115080"/>
<evidence type="ECO:0000313" key="2">
    <source>
        <dbReference type="Proteomes" id="UP000014680"/>
    </source>
</evidence>
<proteinExistence type="predicted"/>
<keyword evidence="2" id="KW-1185">Reference proteome</keyword>
<dbReference type="GeneID" id="14885192"/>